<reference evidence="3" key="2">
    <citation type="submission" date="2020-10" db="EMBL/GenBank/DDBJ databases">
        <title>Mucilaginibacter sp. nov., isolated from soil.</title>
        <authorList>
            <person name="Jeon C.O."/>
        </authorList>
    </citation>
    <scope>NUCLEOTIDE SEQUENCE</scope>
    <source>
        <strain evidence="3">R11</strain>
    </source>
</reference>
<name>A0A965ZIV5_9SPHI</name>
<comment type="caution">
    <text evidence="3">The sequence shown here is derived from an EMBL/GenBank/DDBJ whole genome shotgun (WGS) entry which is preliminary data.</text>
</comment>
<keyword evidence="2" id="KW-1133">Transmembrane helix</keyword>
<proteinExistence type="predicted"/>
<keyword evidence="2" id="KW-0472">Membrane</keyword>
<feature type="transmembrane region" description="Helical" evidence="2">
    <location>
        <begin position="14"/>
        <end position="33"/>
    </location>
</feature>
<feature type="region of interest" description="Disordered" evidence="1">
    <location>
        <begin position="586"/>
        <end position="608"/>
    </location>
</feature>
<evidence type="ECO:0000256" key="1">
    <source>
        <dbReference type="SAM" id="MobiDB-lite"/>
    </source>
</evidence>
<keyword evidence="4" id="KW-1185">Reference proteome</keyword>
<evidence type="ECO:0000313" key="3">
    <source>
        <dbReference type="EMBL" id="NCD70461.1"/>
    </source>
</evidence>
<dbReference type="AlphaFoldDB" id="A0A965ZIV5"/>
<evidence type="ECO:0000313" key="4">
    <source>
        <dbReference type="Proteomes" id="UP000638732"/>
    </source>
</evidence>
<gene>
    <name evidence="3" type="ORF">GSY63_13920</name>
</gene>
<dbReference type="Proteomes" id="UP000638732">
    <property type="component" value="Unassembled WGS sequence"/>
</dbReference>
<evidence type="ECO:0008006" key="5">
    <source>
        <dbReference type="Google" id="ProtNLM"/>
    </source>
</evidence>
<reference evidence="3" key="1">
    <citation type="submission" date="2020-01" db="EMBL/GenBank/DDBJ databases">
        <authorList>
            <person name="Seo Y.L."/>
        </authorList>
    </citation>
    <scope>NUCLEOTIDE SEQUENCE</scope>
    <source>
        <strain evidence="3">R11</strain>
    </source>
</reference>
<evidence type="ECO:0000256" key="2">
    <source>
        <dbReference type="SAM" id="Phobius"/>
    </source>
</evidence>
<dbReference type="RefSeq" id="WP_166586438.1">
    <property type="nucleotide sequence ID" value="NZ_WWEO01000043.1"/>
</dbReference>
<accession>A0A965ZIV5</accession>
<protein>
    <recommendedName>
        <fullName evidence="5">DUF748 domain-containing protein</fullName>
    </recommendedName>
</protein>
<organism evidence="3 4">
    <name type="scientific">Mucilaginibacter agri</name>
    <dbReference type="NCBI Taxonomy" id="2695265"/>
    <lineage>
        <taxon>Bacteria</taxon>
        <taxon>Pseudomonadati</taxon>
        <taxon>Bacteroidota</taxon>
        <taxon>Sphingobacteriia</taxon>
        <taxon>Sphingobacteriales</taxon>
        <taxon>Sphingobacteriaceae</taxon>
        <taxon>Mucilaginibacter</taxon>
    </lineage>
</organism>
<sequence length="608" mass="69500">MPEKHTTPKAPRRWPYIVLIILLLIAGTSYFYYHKYIASNRWKPILQAKLKELVTNSSDSLYHIEYSNFDLNLKSGDAVMTNFKLIPDTNVYNKLVALHKAPDNLFTLGVKQLTIKNVGARRAYQDKILTISQISIDQPDLTIVNKRLPFNDTVKVGKPKTPYDMIRKVFKQVKIDSIALKDISVNYINKSNPVVKKNAFKHLDINISDIYLDSLSAKDTSRFYYTKGVQLTLHDYRLATPDSLYYIKLKQIYFSTAQRKIILEKVGLHPRFSRKGFYEKLGHSQDRFTLDFKRIAINDIDLQQFLRNQKIYANTMDVSNANVEIYNDNVYKGRTKKSKIGKDPHQALQKVAVDLRLKRLNISNTDITYAEHDAKSNYTGMITFNNTNGYFSNVTNDADAKKTNPYMVAHLDTRFMNAGNMNINFKFNLTDKAGAFNYSGRLGQFNGQVLDKLVKPLAMIHVQSADIDQLKFNVDANNYGAKGMLQFYYKNLQVDFLKKDEDADTLKKKGMVSKLANSFVIEDSNPDKKGAFRPGPISFTRPATLSFFSLLYKALLTGLKPSVGFDAKTESKVSNILHIFHKFKGADKDKKKNDESPKKPDDPTQKPD</sequence>
<keyword evidence="2" id="KW-0812">Transmembrane</keyword>
<dbReference type="EMBL" id="WWEO01000043">
    <property type="protein sequence ID" value="NCD70461.1"/>
    <property type="molecule type" value="Genomic_DNA"/>
</dbReference>